<dbReference type="PROSITE" id="PS51257">
    <property type="entry name" value="PROKAR_LIPOPROTEIN"/>
    <property type="match status" value="1"/>
</dbReference>
<dbReference type="Proteomes" id="UP000225108">
    <property type="component" value="Unassembled WGS sequence"/>
</dbReference>
<dbReference type="AlphaFoldDB" id="A0A2G3PHG2"/>
<sequence>MRTGSSRKSALRSIFGAVVVSSALVASGCSFDGLNSLPVPGAEGTGAGSYELKALIPNAANLVQNAPVLINDATVGSVGKIEVKNWQAELTLRLNEGTQVPVGSYVMVGLTSVLGSLNLQIVQPEDADKGTIAPGGQIPAADCPEQSNIAQPTNAEPIPDINSAQQVSACTYPTTEQVLSSLSVVLNGGGLAQVGDIVHELNTAMAGRQDVLHDLVPRLNTLVGELNVQRENIIRAMEGLDRLTGQINEQTPVVERALADGPRILKLLVDQRVNFTDALGALSRMSRTTDDILKANSEDIQVVVSNLVPVLDQLQSTGPSLTQSLGILLTFPFAESAIPQVVRGDYLNAVINLDLTFGRLQRGALASVGVASQFYGPEGMFGKPAGAAGRGDDPFTGPLAEAPPETSPTLPIAPQPEAPVADQSPTGEEGP</sequence>
<feature type="signal peptide" evidence="2">
    <location>
        <begin position="1"/>
        <end position="25"/>
    </location>
</feature>
<evidence type="ECO:0000259" key="4">
    <source>
        <dbReference type="Pfam" id="PF11887"/>
    </source>
</evidence>
<accession>A0A2G3PHG2</accession>
<comment type="caution">
    <text evidence="5">The sequence shown here is derived from an EMBL/GenBank/DDBJ whole genome shotgun (WGS) entry which is preliminary data.</text>
</comment>
<dbReference type="PANTHER" id="PTHR33371:SF15">
    <property type="entry name" value="LIPOPROTEIN LPRN"/>
    <property type="match status" value="1"/>
</dbReference>
<gene>
    <name evidence="5" type="ORF">CSW57_15745</name>
</gene>
<name>A0A2G3PHG2_WILMA</name>
<evidence type="ECO:0000313" key="5">
    <source>
        <dbReference type="EMBL" id="PHV65257.1"/>
    </source>
</evidence>
<dbReference type="Pfam" id="PF11887">
    <property type="entry name" value="Mce4_CUP1"/>
    <property type="match status" value="1"/>
</dbReference>
<protein>
    <submittedName>
        <fullName evidence="5">Virulence factor Mce</fullName>
    </submittedName>
</protein>
<evidence type="ECO:0000256" key="1">
    <source>
        <dbReference type="SAM" id="MobiDB-lite"/>
    </source>
</evidence>
<dbReference type="RefSeq" id="WP_099383670.1">
    <property type="nucleotide sequence ID" value="NZ_PEBD01000010.1"/>
</dbReference>
<dbReference type="Pfam" id="PF02470">
    <property type="entry name" value="MlaD"/>
    <property type="match status" value="1"/>
</dbReference>
<organism evidence="5 6">
    <name type="scientific">Williamsia marianensis</name>
    <dbReference type="NCBI Taxonomy" id="85044"/>
    <lineage>
        <taxon>Bacteria</taxon>
        <taxon>Bacillati</taxon>
        <taxon>Actinomycetota</taxon>
        <taxon>Actinomycetes</taxon>
        <taxon>Mycobacteriales</taxon>
        <taxon>Nocardiaceae</taxon>
        <taxon>Williamsia</taxon>
    </lineage>
</organism>
<dbReference type="InterPro" id="IPR024516">
    <property type="entry name" value="Mce_C"/>
</dbReference>
<dbReference type="EMBL" id="PEBD01000010">
    <property type="protein sequence ID" value="PHV65257.1"/>
    <property type="molecule type" value="Genomic_DNA"/>
</dbReference>
<dbReference type="InterPro" id="IPR052336">
    <property type="entry name" value="MlaD_Phospholipid_Transporter"/>
</dbReference>
<proteinExistence type="predicted"/>
<reference evidence="5 6" key="1">
    <citation type="submission" date="2017-10" db="EMBL/GenBank/DDBJ databases">
        <title>The draft genome sequence of Williamsia sp. BULT 1.1 isolated from the semi-arid grassland soils from South Africa.</title>
        <authorList>
            <person name="Kabwe M.H."/>
            <person name="Govender N."/>
            <person name="Mutseka Lunga P."/>
            <person name="Vikram S."/>
            <person name="Makhalanyane T.P."/>
        </authorList>
    </citation>
    <scope>NUCLEOTIDE SEQUENCE [LARGE SCALE GENOMIC DNA]</scope>
    <source>
        <strain evidence="5 6">BULT 1.1</strain>
    </source>
</reference>
<evidence type="ECO:0000256" key="2">
    <source>
        <dbReference type="SAM" id="SignalP"/>
    </source>
</evidence>
<feature type="region of interest" description="Disordered" evidence="1">
    <location>
        <begin position="383"/>
        <end position="431"/>
    </location>
</feature>
<dbReference type="InterPro" id="IPR003399">
    <property type="entry name" value="Mce/MlaD"/>
</dbReference>
<feature type="domain" description="Mammalian cell entry C-terminal" evidence="4">
    <location>
        <begin position="177"/>
        <end position="325"/>
    </location>
</feature>
<dbReference type="PANTHER" id="PTHR33371">
    <property type="entry name" value="INTERMEMBRANE PHOSPHOLIPID TRANSPORT SYSTEM BINDING PROTEIN MLAD-RELATED"/>
    <property type="match status" value="1"/>
</dbReference>
<evidence type="ECO:0000313" key="6">
    <source>
        <dbReference type="Proteomes" id="UP000225108"/>
    </source>
</evidence>
<feature type="domain" description="Mce/MlaD" evidence="3">
    <location>
        <begin position="49"/>
        <end position="123"/>
    </location>
</feature>
<feature type="chain" id="PRO_5039670072" evidence="2">
    <location>
        <begin position="26"/>
        <end position="431"/>
    </location>
</feature>
<keyword evidence="2" id="KW-0732">Signal</keyword>
<evidence type="ECO:0000259" key="3">
    <source>
        <dbReference type="Pfam" id="PF02470"/>
    </source>
</evidence>
<dbReference type="GO" id="GO:0005576">
    <property type="term" value="C:extracellular region"/>
    <property type="evidence" value="ECO:0007669"/>
    <property type="project" value="TreeGrafter"/>
</dbReference>